<protein>
    <submittedName>
        <fullName evidence="1">Uncharacterized protein</fullName>
    </submittedName>
</protein>
<dbReference type="Proteomes" id="UP000822688">
    <property type="component" value="Chromosome 10"/>
</dbReference>
<proteinExistence type="predicted"/>
<comment type="caution">
    <text evidence="1">The sequence shown here is derived from an EMBL/GenBank/DDBJ whole genome shotgun (WGS) entry which is preliminary data.</text>
</comment>
<dbReference type="EMBL" id="CM026431">
    <property type="protein sequence ID" value="KAG0560220.1"/>
    <property type="molecule type" value="Genomic_DNA"/>
</dbReference>
<organism evidence="1 2">
    <name type="scientific">Ceratodon purpureus</name>
    <name type="common">Fire moss</name>
    <name type="synonym">Dicranum purpureum</name>
    <dbReference type="NCBI Taxonomy" id="3225"/>
    <lineage>
        <taxon>Eukaryota</taxon>
        <taxon>Viridiplantae</taxon>
        <taxon>Streptophyta</taxon>
        <taxon>Embryophyta</taxon>
        <taxon>Bryophyta</taxon>
        <taxon>Bryophytina</taxon>
        <taxon>Bryopsida</taxon>
        <taxon>Dicranidae</taxon>
        <taxon>Pseudoditrichales</taxon>
        <taxon>Ditrichaceae</taxon>
        <taxon>Ceratodon</taxon>
    </lineage>
</organism>
<reference evidence="1" key="1">
    <citation type="submission" date="2020-06" db="EMBL/GenBank/DDBJ databases">
        <title>WGS assembly of Ceratodon purpureus strain R40.</title>
        <authorList>
            <person name="Carey S.B."/>
            <person name="Jenkins J."/>
            <person name="Shu S."/>
            <person name="Lovell J.T."/>
            <person name="Sreedasyam A."/>
            <person name="Maumus F."/>
            <person name="Tiley G.P."/>
            <person name="Fernandez-Pozo N."/>
            <person name="Barry K."/>
            <person name="Chen C."/>
            <person name="Wang M."/>
            <person name="Lipzen A."/>
            <person name="Daum C."/>
            <person name="Saski C.A."/>
            <person name="Payton A.C."/>
            <person name="Mcbreen J.C."/>
            <person name="Conrad R.E."/>
            <person name="Kollar L.M."/>
            <person name="Olsson S."/>
            <person name="Huttunen S."/>
            <person name="Landis J.B."/>
            <person name="Wickett N.J."/>
            <person name="Johnson M.G."/>
            <person name="Rensing S.A."/>
            <person name="Grimwood J."/>
            <person name="Schmutz J."/>
            <person name="Mcdaniel S.F."/>
        </authorList>
    </citation>
    <scope>NUCLEOTIDE SEQUENCE</scope>
    <source>
        <strain evidence="1">R40</strain>
    </source>
</reference>
<evidence type="ECO:0000313" key="2">
    <source>
        <dbReference type="Proteomes" id="UP000822688"/>
    </source>
</evidence>
<gene>
    <name evidence="1" type="ORF">KC19_10G163400</name>
</gene>
<accession>A0A8T0GMI0</accession>
<name>A0A8T0GMI0_CERPU</name>
<sequence length="90" mass="9657">MCGARAATEGLEEMNAVRIHGVTQEFDTMALIMHKPACVMLRKTIFLTPGFGIFADALTDFCANLKVPSCLSADVLQAKAHQLGSPASIY</sequence>
<evidence type="ECO:0000313" key="1">
    <source>
        <dbReference type="EMBL" id="KAG0560220.1"/>
    </source>
</evidence>
<dbReference type="AlphaFoldDB" id="A0A8T0GMI0"/>
<keyword evidence="2" id="KW-1185">Reference proteome</keyword>